<feature type="chain" id="PRO_5045110198" evidence="1">
    <location>
        <begin position="29"/>
        <end position="600"/>
    </location>
</feature>
<keyword evidence="1" id="KW-0732">Signal</keyword>
<gene>
    <name evidence="2" type="ORF">MNQ99_16765</name>
</gene>
<evidence type="ECO:0000313" key="2">
    <source>
        <dbReference type="EMBL" id="UNK45548.1"/>
    </source>
</evidence>
<accession>A0ABY3WAD9</accession>
<dbReference type="Gene3D" id="2.60.40.10">
    <property type="entry name" value="Immunoglobulins"/>
    <property type="match status" value="3"/>
</dbReference>
<protein>
    <submittedName>
        <fullName evidence="2">Ig-like domain-containing protein</fullName>
    </submittedName>
</protein>
<dbReference type="Pfam" id="PF17957">
    <property type="entry name" value="Big_7"/>
    <property type="match status" value="2"/>
</dbReference>
<evidence type="ECO:0000313" key="3">
    <source>
        <dbReference type="Proteomes" id="UP000829069"/>
    </source>
</evidence>
<dbReference type="RefSeq" id="WP_241913745.1">
    <property type="nucleotide sequence ID" value="NZ_CP093326.1"/>
</dbReference>
<sequence>MKARTALLALLAAVIAVGWAGLPGFSTAAFTATTTSTAQVTTAADWTPPVVVLDAPAFVLRDTVTLTAAATDAETGVKTVRFDFLAPGASSWAEVCTATQAPFSCEWNTKPLADGSYGMRATATDNAGYSATSEALRATVANNVLVALGDVADAVRGTPTLSAAVHNAGALGYTLRIEYSAADANKWTGICTSMNPPFSCSWNTGALANDFYDLRAVAVLGGSIFYSAIAEDVLVDNQAPTISMTDPGSPLAGVRTFQAKASDAHSGIAQTVLQYAPFGAGSYKDLCTVNTAPHSCRFDTRALPDGSYSFRAVATDVAGNSTVSTPISSRLVDNNASAVSMENPGVYLTGTVTLSAAASSKAGVTSVTIQRSTSGTSAWTDICADATSPYGCSWNSATVVNGFYDFRAVLLDGTGKSTTSDATSGHQVDNTPLRGFDVQAANGGAVGKLQPGDSITYTYNQQVNLSSITPGWTGAPQAVTVRLQDGALLGLGATGDTLDVQRSGSAVNLGSVNLKQNFVKANKTAQFNATMRAGTTTVNGVQATTVTVALNNTGSGSNNLRTASAAANMVWAPSAAALDLKGNAASTAPVIEGGPLDIDF</sequence>
<organism evidence="2 3">
    <name type="scientific">Arthrobacter sulfonylureivorans</name>
    <dbReference type="NCBI Taxonomy" id="2486855"/>
    <lineage>
        <taxon>Bacteria</taxon>
        <taxon>Bacillati</taxon>
        <taxon>Actinomycetota</taxon>
        <taxon>Actinomycetes</taxon>
        <taxon>Micrococcales</taxon>
        <taxon>Micrococcaceae</taxon>
        <taxon>Arthrobacter</taxon>
    </lineage>
</organism>
<dbReference type="EMBL" id="CP093326">
    <property type="protein sequence ID" value="UNK45548.1"/>
    <property type="molecule type" value="Genomic_DNA"/>
</dbReference>
<dbReference type="InterPro" id="IPR013783">
    <property type="entry name" value="Ig-like_fold"/>
</dbReference>
<reference evidence="2 3" key="1">
    <citation type="submission" date="2022-03" db="EMBL/GenBank/DDBJ databases">
        <title>Isotopic signatures of nitrous oxide derived from detoxification processes.</title>
        <authorList>
            <person name="Behrendt U."/>
            <person name="Buchen C."/>
            <person name="Well R."/>
            <person name="Ulrich A."/>
            <person name="Rohe L."/>
            <person name="Kolb S."/>
            <person name="Schloter M."/>
            <person name="Horn M.A."/>
            <person name="Augustin J."/>
        </authorList>
    </citation>
    <scope>NUCLEOTIDE SEQUENCE [LARGE SCALE GENOMIC DNA]</scope>
    <source>
        <strain evidence="2 3">S4-C24</strain>
    </source>
</reference>
<dbReference type="Proteomes" id="UP000829069">
    <property type="component" value="Chromosome"/>
</dbReference>
<feature type="signal peptide" evidence="1">
    <location>
        <begin position="1"/>
        <end position="28"/>
    </location>
</feature>
<proteinExistence type="predicted"/>
<evidence type="ECO:0000256" key="1">
    <source>
        <dbReference type="SAM" id="SignalP"/>
    </source>
</evidence>
<keyword evidence="3" id="KW-1185">Reference proteome</keyword>
<name>A0ABY3WAD9_9MICC</name>